<evidence type="ECO:0000259" key="6">
    <source>
        <dbReference type="Pfam" id="PF02826"/>
    </source>
</evidence>
<dbReference type="CDD" id="cd12156">
    <property type="entry name" value="HPPR"/>
    <property type="match status" value="1"/>
</dbReference>
<dbReference type="GO" id="GO:0016618">
    <property type="term" value="F:hydroxypyruvate reductase [NAD(P)H] activity"/>
    <property type="evidence" value="ECO:0007669"/>
    <property type="project" value="TreeGrafter"/>
</dbReference>
<keyword evidence="1" id="KW-0521">NADP</keyword>
<dbReference type="Pfam" id="PF02826">
    <property type="entry name" value="2-Hacid_dh_C"/>
    <property type="match status" value="1"/>
</dbReference>
<comment type="similarity">
    <text evidence="4">Belongs to the D-isomer specific 2-hydroxyacid dehydrogenase family.</text>
</comment>
<evidence type="ECO:0000256" key="2">
    <source>
        <dbReference type="ARBA" id="ARBA00023002"/>
    </source>
</evidence>
<dbReference type="InterPro" id="IPR050223">
    <property type="entry name" value="D-isomer_2-hydroxyacid_DH"/>
</dbReference>
<accession>A0A803N9X2</accession>
<dbReference type="Proteomes" id="UP000596660">
    <property type="component" value="Unplaced"/>
</dbReference>
<sequence>MSIDAKTPLQKVLIIKPPPAFPIHESEFSQHFHFIKASDSPLPLPHFLAAANSAGVTALLASGHVPLNARDVFDYIPNLRCIVTTTAGLNQIDLPECRRRGIAVASAGDSYSDDCADHAVALVIDVLRKVTAADGFVRRGDWSGKGKYCLGNRAYDSPLPLPESLAAANSAGVTAMLIGGHVLITAADVLDHLPNLRCIVTITAGLNHIDLAECGRRGIAVSYADDAYSDDCADFAVALLINLLRKVSAGDRLVRRGDWCSTDGLYCLGHRLKGKRIGIVGLGSIGCRIAKRSEAFGCKILYNSRKEKPSVSHPYYSDICELAANSDALVISCALTDQTRHMINKEVLTALGKEGVIINIARGPIIDENELVRFLAEGKIAGAGLDVFEKEPNVPKELLGMDNVVLSPHAAYLTHESFRDVFELALGNLQAFFSNKPLLSPVMDE</sequence>
<dbReference type="Pfam" id="PF00389">
    <property type="entry name" value="2-Hacid_dh"/>
    <property type="match status" value="2"/>
</dbReference>
<evidence type="ECO:0000259" key="5">
    <source>
        <dbReference type="Pfam" id="PF00389"/>
    </source>
</evidence>
<evidence type="ECO:0000313" key="7">
    <source>
        <dbReference type="EnsemblPlants" id="AUR62042756-RA:cds"/>
    </source>
</evidence>
<dbReference type="GO" id="GO:0051287">
    <property type="term" value="F:NAD binding"/>
    <property type="evidence" value="ECO:0007669"/>
    <property type="project" value="InterPro"/>
</dbReference>
<dbReference type="InterPro" id="IPR006139">
    <property type="entry name" value="D-isomer_2_OHA_DH_cat_dom"/>
</dbReference>
<dbReference type="Gramene" id="AUR62042756-RA">
    <property type="protein sequence ID" value="AUR62042756-RA:cds"/>
    <property type="gene ID" value="AUR62042756"/>
</dbReference>
<dbReference type="SUPFAM" id="SSF52283">
    <property type="entry name" value="Formate/glycerate dehydrogenase catalytic domain-like"/>
    <property type="match status" value="2"/>
</dbReference>
<reference evidence="7" key="1">
    <citation type="journal article" date="2017" name="Nature">
        <title>The genome of Chenopodium quinoa.</title>
        <authorList>
            <person name="Jarvis D.E."/>
            <person name="Ho Y.S."/>
            <person name="Lightfoot D.J."/>
            <person name="Schmoeckel S.M."/>
            <person name="Li B."/>
            <person name="Borm T.J.A."/>
            <person name="Ohyanagi H."/>
            <person name="Mineta K."/>
            <person name="Michell C.T."/>
            <person name="Saber N."/>
            <person name="Kharbatia N.M."/>
            <person name="Rupper R.R."/>
            <person name="Sharp A.R."/>
            <person name="Dally N."/>
            <person name="Boughton B.A."/>
            <person name="Woo Y.H."/>
            <person name="Gao G."/>
            <person name="Schijlen E.G.W.M."/>
            <person name="Guo X."/>
            <person name="Momin A.A."/>
            <person name="Negrao S."/>
            <person name="Al-Babili S."/>
            <person name="Gehring C."/>
            <person name="Roessner U."/>
            <person name="Jung C."/>
            <person name="Murphy K."/>
            <person name="Arold S.T."/>
            <person name="Gojobori T."/>
            <person name="van der Linden C.G."/>
            <person name="van Loo E.N."/>
            <person name="Jellen E.N."/>
            <person name="Maughan P.J."/>
            <person name="Tester M."/>
        </authorList>
    </citation>
    <scope>NUCLEOTIDE SEQUENCE [LARGE SCALE GENOMIC DNA]</scope>
    <source>
        <strain evidence="7">cv. PI 614886</strain>
    </source>
</reference>
<keyword evidence="3" id="KW-0520">NAD</keyword>
<dbReference type="GO" id="GO:0030267">
    <property type="term" value="F:glyoxylate reductase (NADPH) activity"/>
    <property type="evidence" value="ECO:0007669"/>
    <property type="project" value="TreeGrafter"/>
</dbReference>
<organism evidence="7 8">
    <name type="scientific">Chenopodium quinoa</name>
    <name type="common">Quinoa</name>
    <dbReference type="NCBI Taxonomy" id="63459"/>
    <lineage>
        <taxon>Eukaryota</taxon>
        <taxon>Viridiplantae</taxon>
        <taxon>Streptophyta</taxon>
        <taxon>Embryophyta</taxon>
        <taxon>Tracheophyta</taxon>
        <taxon>Spermatophyta</taxon>
        <taxon>Magnoliopsida</taxon>
        <taxon>eudicotyledons</taxon>
        <taxon>Gunneridae</taxon>
        <taxon>Pentapetalae</taxon>
        <taxon>Caryophyllales</taxon>
        <taxon>Chenopodiaceae</taxon>
        <taxon>Chenopodioideae</taxon>
        <taxon>Atripliceae</taxon>
        <taxon>Chenopodium</taxon>
    </lineage>
</organism>
<reference evidence="7" key="2">
    <citation type="submission" date="2021-03" db="UniProtKB">
        <authorList>
            <consortium name="EnsemblPlants"/>
        </authorList>
    </citation>
    <scope>IDENTIFICATION</scope>
</reference>
<dbReference type="FunFam" id="3.40.50.720:FF:000213">
    <property type="entry name" value="Putative 2-hydroxyacid dehydrogenase"/>
    <property type="match status" value="1"/>
</dbReference>
<dbReference type="AlphaFoldDB" id="A0A803N9X2"/>
<dbReference type="Gene3D" id="3.40.50.720">
    <property type="entry name" value="NAD(P)-binding Rossmann-like Domain"/>
    <property type="match status" value="3"/>
</dbReference>
<dbReference type="SUPFAM" id="SSF51735">
    <property type="entry name" value="NAD(P)-binding Rossmann-fold domains"/>
    <property type="match status" value="1"/>
</dbReference>
<dbReference type="EnsemblPlants" id="AUR62042756-RA">
    <property type="protein sequence ID" value="AUR62042756-RA:cds"/>
    <property type="gene ID" value="AUR62042756"/>
</dbReference>
<dbReference type="GO" id="GO:0005829">
    <property type="term" value="C:cytosol"/>
    <property type="evidence" value="ECO:0007669"/>
    <property type="project" value="TreeGrafter"/>
</dbReference>
<dbReference type="PANTHER" id="PTHR10996">
    <property type="entry name" value="2-HYDROXYACID DEHYDROGENASE-RELATED"/>
    <property type="match status" value="1"/>
</dbReference>
<keyword evidence="2 4" id="KW-0560">Oxidoreductase</keyword>
<evidence type="ECO:0000256" key="3">
    <source>
        <dbReference type="ARBA" id="ARBA00023027"/>
    </source>
</evidence>
<evidence type="ECO:0000313" key="8">
    <source>
        <dbReference type="Proteomes" id="UP000596660"/>
    </source>
</evidence>
<feature type="domain" description="D-isomer specific 2-hydroxyacid dehydrogenase catalytic" evidence="5">
    <location>
        <begin position="186"/>
        <end position="442"/>
    </location>
</feature>
<feature type="domain" description="D-isomer specific 2-hydroxyacid dehydrogenase NAD-binding" evidence="6">
    <location>
        <begin position="237"/>
        <end position="411"/>
    </location>
</feature>
<keyword evidence="8" id="KW-1185">Reference proteome</keyword>
<feature type="domain" description="D-isomer specific 2-hydroxyacid dehydrogenase catalytic" evidence="5">
    <location>
        <begin position="54"/>
        <end position="129"/>
    </location>
</feature>
<dbReference type="PANTHER" id="PTHR10996:SF179">
    <property type="entry name" value="D-ISOMER SPECIFIC 2-HYDROXYACID DEHYDROGENASE FAMILY PROTEIN-RELATED"/>
    <property type="match status" value="1"/>
</dbReference>
<evidence type="ECO:0000256" key="1">
    <source>
        <dbReference type="ARBA" id="ARBA00022857"/>
    </source>
</evidence>
<proteinExistence type="inferred from homology"/>
<protein>
    <submittedName>
        <fullName evidence="7">Uncharacterized protein</fullName>
    </submittedName>
</protein>
<name>A0A803N9X2_CHEQI</name>
<evidence type="ECO:0000256" key="4">
    <source>
        <dbReference type="RuleBase" id="RU003719"/>
    </source>
</evidence>
<dbReference type="InterPro" id="IPR006140">
    <property type="entry name" value="D-isomer_DH_NAD-bd"/>
</dbReference>
<dbReference type="InterPro" id="IPR036291">
    <property type="entry name" value="NAD(P)-bd_dom_sf"/>
</dbReference>